<proteinExistence type="predicted"/>
<feature type="transmembrane region" description="Helical" evidence="1">
    <location>
        <begin position="292"/>
        <end position="310"/>
    </location>
</feature>
<dbReference type="PROSITE" id="PS50855">
    <property type="entry name" value="COX1"/>
    <property type="match status" value="1"/>
</dbReference>
<dbReference type="PANTHER" id="PTHR10422:SF29">
    <property type="entry name" value="CYTOCHROME C OXIDASE SUBUNIT 1 HOMOLOG, BACTEROID"/>
    <property type="match status" value="1"/>
</dbReference>
<dbReference type="EMBL" id="UOGC01000038">
    <property type="protein sequence ID" value="VAX16842.1"/>
    <property type="molecule type" value="Genomic_DNA"/>
</dbReference>
<keyword evidence="3" id="KW-0560">Oxidoreductase</keyword>
<feature type="transmembrane region" description="Helical" evidence="1">
    <location>
        <begin position="255"/>
        <end position="280"/>
    </location>
</feature>
<dbReference type="GO" id="GO:0022904">
    <property type="term" value="P:respiratory electron transport chain"/>
    <property type="evidence" value="ECO:0007669"/>
    <property type="project" value="TreeGrafter"/>
</dbReference>
<dbReference type="GO" id="GO:0016020">
    <property type="term" value="C:membrane"/>
    <property type="evidence" value="ECO:0007669"/>
    <property type="project" value="InterPro"/>
</dbReference>
<feature type="domain" description="Cytochrome oxidase subunit I profile" evidence="2">
    <location>
        <begin position="11"/>
        <end position="504"/>
    </location>
</feature>
<keyword evidence="1" id="KW-1133">Transmembrane helix</keyword>
<feature type="transmembrane region" description="Helical" evidence="1">
    <location>
        <begin position="362"/>
        <end position="382"/>
    </location>
</feature>
<dbReference type="GO" id="GO:0016491">
    <property type="term" value="F:oxidoreductase activity"/>
    <property type="evidence" value="ECO:0007669"/>
    <property type="project" value="UniProtKB-KW"/>
</dbReference>
<dbReference type="SUPFAM" id="SSF81442">
    <property type="entry name" value="Cytochrome c oxidase subunit I-like"/>
    <property type="match status" value="1"/>
</dbReference>
<feature type="transmembrane region" description="Helical" evidence="1">
    <location>
        <begin position="441"/>
        <end position="460"/>
    </location>
</feature>
<evidence type="ECO:0000256" key="1">
    <source>
        <dbReference type="SAM" id="Phobius"/>
    </source>
</evidence>
<keyword evidence="1" id="KW-0812">Transmembrane</keyword>
<dbReference type="InterPro" id="IPR000883">
    <property type="entry name" value="Cyt_C_Oxase_1"/>
</dbReference>
<dbReference type="Pfam" id="PF00115">
    <property type="entry name" value="COX1"/>
    <property type="match status" value="1"/>
</dbReference>
<feature type="transmembrane region" description="Helical" evidence="1">
    <location>
        <begin position="136"/>
        <end position="162"/>
    </location>
</feature>
<feature type="transmembrane region" description="Helical" evidence="1">
    <location>
        <begin position="15"/>
        <end position="35"/>
    </location>
</feature>
<feature type="transmembrane region" description="Helical" evidence="1">
    <location>
        <begin position="216"/>
        <end position="235"/>
    </location>
</feature>
<dbReference type="GO" id="GO:0004129">
    <property type="term" value="F:cytochrome-c oxidase activity"/>
    <property type="evidence" value="ECO:0007669"/>
    <property type="project" value="InterPro"/>
</dbReference>
<evidence type="ECO:0000259" key="2">
    <source>
        <dbReference type="PROSITE" id="PS50855"/>
    </source>
</evidence>
<feature type="transmembrane region" description="Helical" evidence="1">
    <location>
        <begin position="55"/>
        <end position="82"/>
    </location>
</feature>
<evidence type="ECO:0000313" key="3">
    <source>
        <dbReference type="EMBL" id="VAX16842.1"/>
    </source>
</evidence>
<feature type="transmembrane region" description="Helical" evidence="1">
    <location>
        <begin position="480"/>
        <end position="501"/>
    </location>
</feature>
<feature type="transmembrane region" description="Helical" evidence="1">
    <location>
        <begin position="330"/>
        <end position="350"/>
    </location>
</feature>
<dbReference type="GO" id="GO:0009060">
    <property type="term" value="P:aerobic respiration"/>
    <property type="evidence" value="ECO:0007669"/>
    <property type="project" value="InterPro"/>
</dbReference>
<organism evidence="3">
    <name type="scientific">hydrothermal vent metagenome</name>
    <dbReference type="NCBI Taxonomy" id="652676"/>
    <lineage>
        <taxon>unclassified sequences</taxon>
        <taxon>metagenomes</taxon>
        <taxon>ecological metagenomes</taxon>
    </lineage>
</organism>
<dbReference type="EC" id="1.9.3.1" evidence="3"/>
<name>A0A3B1BL39_9ZZZZ</name>
<feature type="transmembrane region" description="Helical" evidence="1">
    <location>
        <begin position="402"/>
        <end position="421"/>
    </location>
</feature>
<sequence length="528" mass="58861">MLDVSTLNPLQRVSLRFVVISLLFYGLCITEGMIMRSNQITFDMIPADHYYAIMGAHPMVGIFGSSFMLVFGAFYFLVPTLLNKSIYSQKLAELTWVLVTGGVALVWLSGFVFRYAALYTNYWPLPVSEEFSPYGLATFALGNIILMAGVFVFAYNIFATVFHQRDEQKPMWPLLKSALGIDGFTNLYKKMRGRQEEEPIMPLPIVAIFRGTIDTVLDALVLAGVSFVFLYHAFNTINGTSIDPGWFDALIYKNIYWWGLDLIADGLVLIYVAGTWYLLATLITGQKLYMANVARAALLVELVVSWNVWSHHLLADQGQHNVMKIISGEMVTAFELVTSGIAVFVTLMTIWKARPIKMTPPLKFLLGGILGFSLGVPAGIIQADLGMNRILHNTQWVIGAHAHMQLLVGLGMTLYAAMYALFPMLTNNLKLKSDKLTNFHFWAHLVGGVGMAVSMGFAGMDGMLRRTIYPGNPDFQIEMIFAAFFGSLMVIAYFAMMYNIISSIGIKGLIEIFVKLPERIKMKLAPLG</sequence>
<dbReference type="Gene3D" id="1.20.210.10">
    <property type="entry name" value="Cytochrome c oxidase-like, subunit I domain"/>
    <property type="match status" value="1"/>
</dbReference>
<dbReference type="InterPro" id="IPR036927">
    <property type="entry name" value="Cyt_c_oxase-like_su1_sf"/>
</dbReference>
<reference evidence="3" key="1">
    <citation type="submission" date="2018-06" db="EMBL/GenBank/DDBJ databases">
        <authorList>
            <person name="Zhirakovskaya E."/>
        </authorList>
    </citation>
    <scope>NUCLEOTIDE SEQUENCE</scope>
</reference>
<dbReference type="PANTHER" id="PTHR10422">
    <property type="entry name" value="CYTOCHROME C OXIDASE SUBUNIT 1"/>
    <property type="match status" value="1"/>
</dbReference>
<protein>
    <submittedName>
        <fullName evidence="3">Cytochrome c oxidase polypeptide I</fullName>
        <ecNumber evidence="3">1.9.3.1</ecNumber>
    </submittedName>
</protein>
<gene>
    <name evidence="3" type="ORF">MNBD_NITROSPINAE01-1111</name>
</gene>
<dbReference type="GO" id="GO:0020037">
    <property type="term" value="F:heme binding"/>
    <property type="evidence" value="ECO:0007669"/>
    <property type="project" value="InterPro"/>
</dbReference>
<dbReference type="AlphaFoldDB" id="A0A3B1BL39"/>
<dbReference type="GO" id="GO:0015990">
    <property type="term" value="P:electron transport coupled proton transport"/>
    <property type="evidence" value="ECO:0007669"/>
    <property type="project" value="TreeGrafter"/>
</dbReference>
<feature type="transmembrane region" description="Helical" evidence="1">
    <location>
        <begin position="94"/>
        <end position="116"/>
    </location>
</feature>
<keyword evidence="1" id="KW-0472">Membrane</keyword>
<dbReference type="InterPro" id="IPR023616">
    <property type="entry name" value="Cyt_c_oxase-like_su1_dom"/>
</dbReference>
<accession>A0A3B1BL39</accession>